<evidence type="ECO:0000256" key="4">
    <source>
        <dbReference type="ARBA" id="ARBA00022448"/>
    </source>
</evidence>
<protein>
    <recommendedName>
        <fullName evidence="3">ABC-type xenobiotic transporter</fullName>
        <ecNumber evidence="3">7.6.2.2</ecNumber>
    </recommendedName>
</protein>
<dbReference type="PANTHER" id="PTHR24223:SF108">
    <property type="entry name" value="ABC TRANSPORTER C FAMILY MEMBER 8"/>
    <property type="match status" value="1"/>
</dbReference>
<dbReference type="InterPro" id="IPR017871">
    <property type="entry name" value="ABC_transporter-like_CS"/>
</dbReference>
<dbReference type="FunFam" id="1.20.1560.10:FF:000003">
    <property type="entry name" value="ABC transporter C family member 10"/>
    <property type="match status" value="1"/>
</dbReference>
<evidence type="ECO:0000256" key="11">
    <source>
        <dbReference type="ARBA" id="ARBA00023136"/>
    </source>
</evidence>
<feature type="domain" description="ABC transporter" evidence="15">
    <location>
        <begin position="599"/>
        <end position="820"/>
    </location>
</feature>
<evidence type="ECO:0000256" key="6">
    <source>
        <dbReference type="ARBA" id="ARBA00022737"/>
    </source>
</evidence>
<evidence type="ECO:0000313" key="18">
    <source>
        <dbReference type="Proteomes" id="UP000197138"/>
    </source>
</evidence>
<dbReference type="FunFam" id="3.40.50.300:FF:001405">
    <property type="entry name" value="Multidrug resistance protein associated1"/>
    <property type="match status" value="1"/>
</dbReference>
<keyword evidence="7" id="KW-0547">Nucleotide-binding</keyword>
<feature type="transmembrane region" description="Helical" evidence="14">
    <location>
        <begin position="316"/>
        <end position="336"/>
    </location>
</feature>
<dbReference type="InterPro" id="IPR050173">
    <property type="entry name" value="ABC_transporter_C-like"/>
</dbReference>
<feature type="transmembrane region" description="Helical" evidence="14">
    <location>
        <begin position="17"/>
        <end position="35"/>
    </location>
</feature>
<feature type="transmembrane region" description="Helical" evidence="14">
    <location>
        <begin position="280"/>
        <end position="304"/>
    </location>
</feature>
<feature type="transmembrane region" description="Helical" evidence="14">
    <location>
        <begin position="88"/>
        <end position="111"/>
    </location>
</feature>
<dbReference type="PROSITE" id="PS00211">
    <property type="entry name" value="ABC_TRANSPORTER_1"/>
    <property type="match status" value="1"/>
</dbReference>
<feature type="transmembrane region" description="Helical" evidence="14">
    <location>
        <begin position="147"/>
        <end position="165"/>
    </location>
</feature>
<feature type="transmembrane region" description="Helical" evidence="14">
    <location>
        <begin position="895"/>
        <end position="920"/>
    </location>
</feature>
<feature type="domain" description="ABC transmembrane type-1" evidence="16">
    <location>
        <begin position="280"/>
        <end position="563"/>
    </location>
</feature>
<dbReference type="EC" id="7.6.2.2" evidence="3"/>
<feature type="transmembrane region" description="Helical" evidence="14">
    <location>
        <begin position="55"/>
        <end position="76"/>
    </location>
</feature>
<evidence type="ECO:0000256" key="7">
    <source>
        <dbReference type="ARBA" id="ARBA00022741"/>
    </source>
</evidence>
<dbReference type="GO" id="GO:0016020">
    <property type="term" value="C:membrane"/>
    <property type="evidence" value="ECO:0007669"/>
    <property type="project" value="UniProtKB-SubCell"/>
</dbReference>
<dbReference type="SUPFAM" id="SSF90123">
    <property type="entry name" value="ABC transporter transmembrane region"/>
    <property type="match status" value="2"/>
</dbReference>
<feature type="region of interest" description="Disordered" evidence="13">
    <location>
        <begin position="836"/>
        <end position="870"/>
    </location>
</feature>
<dbReference type="PANTHER" id="PTHR24223">
    <property type="entry name" value="ATP-BINDING CASSETTE SUB-FAMILY C"/>
    <property type="match status" value="1"/>
</dbReference>
<feature type="transmembrane region" description="Helical" evidence="14">
    <location>
        <begin position="507"/>
        <end position="528"/>
    </location>
</feature>
<keyword evidence="5 14" id="KW-0812">Transmembrane</keyword>
<dbReference type="EMBL" id="MTKT01000849">
    <property type="protein sequence ID" value="OWM87115.1"/>
    <property type="molecule type" value="Genomic_DNA"/>
</dbReference>
<dbReference type="SMART" id="SM00382">
    <property type="entry name" value="AAA"/>
    <property type="match status" value="2"/>
</dbReference>
<sequence>MCDGEEFNLGSSCSQRSILEAVNLLFISAFFVSLLRTAIKKQSRIDEINYKRDWVSVLVSILCALISLPIFGLSLWTLISEKTDRTGLSSWLLCFLKGLSWASLSLSLVVVRRTKWMKALCTVWWFSFSFLITALNIETLLNSQSFGILDSISWPVCFLLLVCAFRNYTIPIHQPALDPKLSEPLLVSEPEGRKSELGYASFLSKLVFCWVNPFLKSGYLKPLEFEDIPNLVSEDEANLTYQNFARTWNSLTKEGSSTSETNMGNLVIKAIIRVHLKENILIGFYAFLRTISLAVSPLILYAFINYSSQDEEENNLSQGFIIVGCLIVSKLVESLSQRHWFFGSRRSGMRMRSALMAALYEKQLKLSSLGRRRHSTGEIVNYIAVDAYRMGEFPWWFHSIWSFTFQLFLSIGILFLVIGIGALPGLVPLFIFGLLNVPFAKVLQNCQTKFMNAQDERLRATSEILNNVKIIKLQSWEEKFKKSIDSRRDEEFKWLTESQLKRAYGTALYWMSPTVISSVIFLGCVLLGSAPLDAGTIFTVLATLRVIAEPVRMIPEALSALIQVKVSFDRINTFLLDDELKGDRMKNNMSSSSDTSVEITSGNFTWNTESACSTIRNIDFEVKVGQKIAVCGPVGAGKSSLLYAILGEIVKTSGTVSVKGPIAYVSQAAWIQSGTVRDNILFGKPMDEERYEKAIKSCALDKDISIFDHGDLTEIGQRGINMSGGQKQRIQLARAVYNDADIYLLDDPFSAVDAHTAAALFKDCVMSALAEKTVILVTHQVEFLSEVDRIMVMEGGEITHSGSYQELFTAGTTFEQLVNAHKEAITTLEPANNSEMKEKLYHQPPPKVTKNEGGDEISDKGLQGVGPQLTEEEETEIGDVGLKPFFDYFQVSRAAVLLLLATAAQFAFVVFQAAATYWLAVAIQFPDMKSNIIIGVYTGISTLSAVFVYLRSFIAAHMGLRASKAFFSGFNNAIFRAPMLFFDSTPVGRILTRASSDLSVLDFDIPFTIIFIISSGLELIGTIAIMALVTWQVLIVAILAGIASKYVQDYYLASARELMRINGTTKAPVMSYTAETSLGAVTVRAFNMVDRFFGNFLNLIDKDAKLFFHSNAVMEWLILRIEALQYVTLCTAAVFLVLLPKGNVTTGLVGLSLSYALSLTNTQVFWTRWYCYLSNYIVSVERIKQFMHIPSEPEAIVEDHRPSLWPSKGRIELEDLKLRYRPNAPLVLKGISCIFKEGSRVGVVGRTGSGKTTLISALFRLVDPASGRICVDGIDITSIGLKDLRMKLSIIPQEPTLFRGSVRTNMDPLGLSSDHEIWEALEKCQLKATISTLPNQLDASVSDEGENWSVGQRQLFCLGRVLLRKNRILVLDEATASIDSATDAVLQRVIRQDFLECTVITVAHRVPTVIDSDMVMVLSFGRMVEYDEPWKLMESNSYFSKLVEEYWSTAWIQSGTVCDNILFGKPVDDERYEKAIKSSALDKDISSFDHGDLREIGQRGINMSGGQKQRIQLT</sequence>
<keyword evidence="8" id="KW-0067">ATP-binding</keyword>
<evidence type="ECO:0000256" key="12">
    <source>
        <dbReference type="ARBA" id="ARBA00034018"/>
    </source>
</evidence>
<keyword evidence="4" id="KW-0813">Transport</keyword>
<name>A0A218XPG5_PUNGR</name>
<feature type="transmembrane region" description="Helical" evidence="14">
    <location>
        <begin position="1117"/>
        <end position="1139"/>
    </location>
</feature>
<dbReference type="SUPFAM" id="SSF52540">
    <property type="entry name" value="P-loop containing nucleoside triphosphate hydrolases"/>
    <property type="match status" value="3"/>
</dbReference>
<comment type="similarity">
    <text evidence="2">Belongs to the ABC transporter superfamily. ABCC family. Conjugate transporter (TC 3.A.1.208) subfamily.</text>
</comment>
<comment type="caution">
    <text evidence="17">The sequence shown here is derived from an EMBL/GenBank/DDBJ whole genome shotgun (WGS) entry which is preliminary data.</text>
</comment>
<feature type="transmembrane region" description="Helical" evidence="14">
    <location>
        <begin position="932"/>
        <end position="954"/>
    </location>
</feature>
<dbReference type="GO" id="GO:0005524">
    <property type="term" value="F:ATP binding"/>
    <property type="evidence" value="ECO:0007669"/>
    <property type="project" value="UniProtKB-KW"/>
</dbReference>
<feature type="compositionally biased region" description="Basic and acidic residues" evidence="13">
    <location>
        <begin position="849"/>
        <end position="859"/>
    </location>
</feature>
<dbReference type="InterPro" id="IPR003593">
    <property type="entry name" value="AAA+_ATPase"/>
</dbReference>
<keyword evidence="6" id="KW-0677">Repeat</keyword>
<dbReference type="Pfam" id="PF00664">
    <property type="entry name" value="ABC_membrane"/>
    <property type="match status" value="2"/>
</dbReference>
<feature type="transmembrane region" description="Helical" evidence="14">
    <location>
        <begin position="407"/>
        <end position="435"/>
    </location>
</feature>
<evidence type="ECO:0000256" key="8">
    <source>
        <dbReference type="ARBA" id="ARBA00022840"/>
    </source>
</evidence>
<accession>A0A218XPG5</accession>
<evidence type="ECO:0000259" key="16">
    <source>
        <dbReference type="PROSITE" id="PS50929"/>
    </source>
</evidence>
<evidence type="ECO:0000256" key="13">
    <source>
        <dbReference type="SAM" id="MobiDB-lite"/>
    </source>
</evidence>
<comment type="subcellular location">
    <subcellularLocation>
        <location evidence="1">Membrane</location>
        <topology evidence="1">Multi-pass membrane protein</topology>
    </subcellularLocation>
</comment>
<evidence type="ECO:0000256" key="10">
    <source>
        <dbReference type="ARBA" id="ARBA00022989"/>
    </source>
</evidence>
<evidence type="ECO:0000256" key="2">
    <source>
        <dbReference type="ARBA" id="ARBA00009726"/>
    </source>
</evidence>
<dbReference type="Gene3D" id="1.20.1560.10">
    <property type="entry name" value="ABC transporter type 1, transmembrane domain"/>
    <property type="match status" value="2"/>
</dbReference>
<feature type="transmembrane region" description="Helical" evidence="14">
    <location>
        <begin position="123"/>
        <end position="141"/>
    </location>
</feature>
<dbReference type="CDD" id="cd03250">
    <property type="entry name" value="ABCC_MRP_domain1"/>
    <property type="match status" value="1"/>
</dbReference>
<evidence type="ECO:0000313" key="17">
    <source>
        <dbReference type="EMBL" id="OWM87115.1"/>
    </source>
</evidence>
<gene>
    <name evidence="17" type="ORF">CDL15_Pgr005006</name>
</gene>
<comment type="catalytic activity">
    <reaction evidence="12">
        <text>ATP + H2O + xenobioticSide 1 = ADP + phosphate + xenobioticSide 2.</text>
        <dbReference type="EC" id="7.6.2.2"/>
    </reaction>
</comment>
<feature type="transmembrane region" description="Helical" evidence="14">
    <location>
        <begin position="1023"/>
        <end position="1043"/>
    </location>
</feature>
<keyword evidence="11 14" id="KW-0472">Membrane</keyword>
<reference evidence="18" key="1">
    <citation type="journal article" date="2017" name="Plant J.">
        <title>The pomegranate (Punica granatum L.) genome and the genomics of punicalagin biosynthesis.</title>
        <authorList>
            <person name="Qin G."/>
            <person name="Xu C."/>
            <person name="Ming R."/>
            <person name="Tang H."/>
            <person name="Guyot R."/>
            <person name="Kramer E.M."/>
            <person name="Hu Y."/>
            <person name="Yi X."/>
            <person name="Qi Y."/>
            <person name="Xu X."/>
            <person name="Gao Z."/>
            <person name="Pan H."/>
            <person name="Jian J."/>
            <person name="Tian Y."/>
            <person name="Yue Z."/>
            <person name="Xu Y."/>
        </authorList>
    </citation>
    <scope>NUCLEOTIDE SEQUENCE [LARGE SCALE GENOMIC DNA]</scope>
    <source>
        <strain evidence="18">cv. Dabenzi</strain>
    </source>
</reference>
<dbReference type="GO" id="GO:0008559">
    <property type="term" value="F:ABC-type xenobiotic transporter activity"/>
    <property type="evidence" value="ECO:0007669"/>
    <property type="project" value="UniProtKB-EC"/>
</dbReference>
<feature type="domain" description="ABC transporter" evidence="15">
    <location>
        <begin position="1211"/>
        <end position="1445"/>
    </location>
</feature>
<dbReference type="Pfam" id="PF24358">
    <property type="entry name" value="ABCC10_N"/>
    <property type="match status" value="1"/>
</dbReference>
<dbReference type="InterPro" id="IPR027417">
    <property type="entry name" value="P-loop_NTPase"/>
</dbReference>
<evidence type="ECO:0000256" key="1">
    <source>
        <dbReference type="ARBA" id="ARBA00004141"/>
    </source>
</evidence>
<dbReference type="InterPro" id="IPR036640">
    <property type="entry name" value="ABC1_TM_sf"/>
</dbReference>
<dbReference type="CDD" id="cd03244">
    <property type="entry name" value="ABCC_MRP_domain2"/>
    <property type="match status" value="1"/>
</dbReference>
<dbReference type="FunFam" id="3.40.50.300:FF:000169">
    <property type="entry name" value="ABC transporter C family member 3"/>
    <property type="match status" value="1"/>
</dbReference>
<dbReference type="InterPro" id="IPR011527">
    <property type="entry name" value="ABC1_TM_dom"/>
</dbReference>
<dbReference type="CDD" id="cd18580">
    <property type="entry name" value="ABC_6TM_ABCC_D2"/>
    <property type="match status" value="1"/>
</dbReference>
<evidence type="ECO:0000259" key="15">
    <source>
        <dbReference type="PROSITE" id="PS50893"/>
    </source>
</evidence>
<evidence type="ECO:0000256" key="5">
    <source>
        <dbReference type="ARBA" id="ARBA00022692"/>
    </source>
</evidence>
<evidence type="ECO:0000256" key="14">
    <source>
        <dbReference type="SAM" id="Phobius"/>
    </source>
</evidence>
<dbReference type="InterPro" id="IPR044746">
    <property type="entry name" value="ABCC_6TM_D1"/>
</dbReference>
<dbReference type="InterPro" id="IPR056228">
    <property type="entry name" value="ABCC10-like_N"/>
</dbReference>
<keyword evidence="9" id="KW-1278">Translocase</keyword>
<organism evidence="17 18">
    <name type="scientific">Punica granatum</name>
    <name type="common">Pomegranate</name>
    <dbReference type="NCBI Taxonomy" id="22663"/>
    <lineage>
        <taxon>Eukaryota</taxon>
        <taxon>Viridiplantae</taxon>
        <taxon>Streptophyta</taxon>
        <taxon>Embryophyta</taxon>
        <taxon>Tracheophyta</taxon>
        <taxon>Spermatophyta</taxon>
        <taxon>Magnoliopsida</taxon>
        <taxon>eudicotyledons</taxon>
        <taxon>Gunneridae</taxon>
        <taxon>Pentapetalae</taxon>
        <taxon>rosids</taxon>
        <taxon>malvids</taxon>
        <taxon>Myrtales</taxon>
        <taxon>Lythraceae</taxon>
        <taxon>Punica</taxon>
    </lineage>
</organism>
<evidence type="ECO:0000256" key="3">
    <source>
        <dbReference type="ARBA" id="ARBA00012191"/>
    </source>
</evidence>
<keyword evidence="10 14" id="KW-1133">Transmembrane helix</keyword>
<dbReference type="FunFam" id="1.20.1560.10:FF:000002">
    <property type="entry name" value="ABC transporter C family member 5"/>
    <property type="match status" value="1"/>
</dbReference>
<dbReference type="PROSITE" id="PS50929">
    <property type="entry name" value="ABC_TM1F"/>
    <property type="match status" value="2"/>
</dbReference>
<dbReference type="GO" id="GO:0016887">
    <property type="term" value="F:ATP hydrolysis activity"/>
    <property type="evidence" value="ECO:0007669"/>
    <property type="project" value="InterPro"/>
</dbReference>
<dbReference type="PROSITE" id="PS50893">
    <property type="entry name" value="ABC_TRANSPORTER_2"/>
    <property type="match status" value="2"/>
</dbReference>
<proteinExistence type="inferred from homology"/>
<dbReference type="InterPro" id="IPR044726">
    <property type="entry name" value="ABCC_6TM_D2"/>
</dbReference>
<dbReference type="Gene3D" id="3.40.50.300">
    <property type="entry name" value="P-loop containing nucleotide triphosphate hydrolases"/>
    <property type="match status" value="3"/>
</dbReference>
<dbReference type="InterPro" id="IPR003439">
    <property type="entry name" value="ABC_transporter-like_ATP-bd"/>
</dbReference>
<evidence type="ECO:0000256" key="9">
    <source>
        <dbReference type="ARBA" id="ARBA00022967"/>
    </source>
</evidence>
<feature type="domain" description="ABC transmembrane type-1" evidence="16">
    <location>
        <begin position="899"/>
        <end position="1161"/>
    </location>
</feature>
<dbReference type="CDD" id="cd18579">
    <property type="entry name" value="ABC_6TM_ABCC_D1"/>
    <property type="match status" value="1"/>
</dbReference>
<dbReference type="Pfam" id="PF00005">
    <property type="entry name" value="ABC_tran"/>
    <property type="match status" value="2"/>
</dbReference>
<dbReference type="Proteomes" id="UP000197138">
    <property type="component" value="Unassembled WGS sequence"/>
</dbReference>